<dbReference type="SUPFAM" id="SSF55729">
    <property type="entry name" value="Acyl-CoA N-acyltransferases (Nat)"/>
    <property type="match status" value="1"/>
</dbReference>
<name>A0AAN1WI57_9GAMM</name>
<dbReference type="Pfam" id="PF13480">
    <property type="entry name" value="Acetyltransf_6"/>
    <property type="match status" value="1"/>
</dbReference>
<organism evidence="2 3">
    <name type="scientific">Marinagarivorans cellulosilyticus</name>
    <dbReference type="NCBI Taxonomy" id="2721545"/>
    <lineage>
        <taxon>Bacteria</taxon>
        <taxon>Pseudomonadati</taxon>
        <taxon>Pseudomonadota</taxon>
        <taxon>Gammaproteobacteria</taxon>
        <taxon>Cellvibrionales</taxon>
        <taxon>Cellvibrionaceae</taxon>
        <taxon>Marinagarivorans</taxon>
    </lineage>
</organism>
<sequence length="357" mass="40349">MTGIKISCVCYSGLEGFNHLYQEWFDLATSKATHFLHFPGWYQAGLERLDSSKKVFFVAIYSSAGLVAVLPLELVCQRIRSIEVPLLQLFYPNEMGVNDIFTTIDLNPKLQEITQFLRRELPFFALIKWQCISEDRGAALGMPVRLSHSSKYLDFSAGADEFWGGYSKKFVKGLLKKARKAEQLGNLRLECARDTEALEAAFSIFLGVEDSGWKGEKGTSIIKQPEKLAYYKTLLSEYGKARSCQINVLWVGEQPIAAQFGIVAGDTLHLLKIGFDEQFSDVSPGYLILERLVNHLAGEGSINRISFVTGVGWIDRWKPSGVNIGVFYSDNGSWWSKSIIRLIYSRLVQRFLAKQRR</sequence>
<accession>A0AAN1WI57</accession>
<proteinExistence type="predicted"/>
<evidence type="ECO:0000313" key="3">
    <source>
        <dbReference type="Proteomes" id="UP001320119"/>
    </source>
</evidence>
<evidence type="ECO:0000259" key="1">
    <source>
        <dbReference type="Pfam" id="PF13480"/>
    </source>
</evidence>
<dbReference type="Gene3D" id="3.40.630.30">
    <property type="match status" value="1"/>
</dbReference>
<dbReference type="KEGG" id="marq:MARGE09_P2262"/>
<dbReference type="RefSeq" id="WP_236982150.1">
    <property type="nucleotide sequence ID" value="NZ_AP023086.1"/>
</dbReference>
<reference evidence="2 3" key="1">
    <citation type="journal article" date="2022" name="IScience">
        <title>An ultrasensitive nanofiber-based assay for enzymatic hydrolysis and deep-sea microbial degradation of cellulose.</title>
        <authorList>
            <person name="Tsudome M."/>
            <person name="Tachioka M."/>
            <person name="Miyazaki M."/>
            <person name="Uchimura K."/>
            <person name="Tsuda M."/>
            <person name="Takaki Y."/>
            <person name="Deguchi S."/>
        </authorList>
    </citation>
    <scope>NUCLEOTIDE SEQUENCE [LARGE SCALE GENOMIC DNA]</scope>
    <source>
        <strain evidence="2 3">GE09</strain>
    </source>
</reference>
<keyword evidence="3" id="KW-1185">Reference proteome</keyword>
<evidence type="ECO:0000313" key="2">
    <source>
        <dbReference type="EMBL" id="BCD98061.1"/>
    </source>
</evidence>
<dbReference type="InterPro" id="IPR038740">
    <property type="entry name" value="BioF2-like_GNAT_dom"/>
</dbReference>
<dbReference type="AlphaFoldDB" id="A0AAN1WI57"/>
<gene>
    <name evidence="2" type="ORF">MARGE09_P2262</name>
</gene>
<protein>
    <recommendedName>
        <fullName evidence="1">BioF2-like acetyltransferase domain-containing protein</fullName>
    </recommendedName>
</protein>
<dbReference type="EMBL" id="AP023086">
    <property type="protein sequence ID" value="BCD98061.1"/>
    <property type="molecule type" value="Genomic_DNA"/>
</dbReference>
<feature type="domain" description="BioF2-like acetyltransferase" evidence="1">
    <location>
        <begin position="169"/>
        <end position="311"/>
    </location>
</feature>
<dbReference type="InterPro" id="IPR016181">
    <property type="entry name" value="Acyl_CoA_acyltransferase"/>
</dbReference>
<dbReference type="Proteomes" id="UP001320119">
    <property type="component" value="Chromosome"/>
</dbReference>